<keyword evidence="1" id="KW-0732">Signal</keyword>
<dbReference type="Gene3D" id="1.20.1260.10">
    <property type="match status" value="1"/>
</dbReference>
<dbReference type="RefSeq" id="WP_422863932.1">
    <property type="nucleotide sequence ID" value="NZ_JAMSKV010000006.1"/>
</dbReference>
<feature type="chain" id="PRO_5045681130" evidence="1">
    <location>
        <begin position="21"/>
        <end position="171"/>
    </location>
</feature>
<comment type="caution">
    <text evidence="3">The sequence shown here is derived from an EMBL/GenBank/DDBJ whole genome shotgun (WGS) entry which is preliminary data.</text>
</comment>
<evidence type="ECO:0000256" key="1">
    <source>
        <dbReference type="SAM" id="SignalP"/>
    </source>
</evidence>
<protein>
    <submittedName>
        <fullName evidence="3">DUF4142 domain-containing protein</fullName>
    </submittedName>
</protein>
<reference evidence="3 4" key="1">
    <citation type="submission" date="2022-06" db="EMBL/GenBank/DDBJ databases">
        <title>Endosaccharibacter gen. nov., sp. nov., endophytic bacteria isolated from sugarcane.</title>
        <authorList>
            <person name="Pitiwittayakul N."/>
            <person name="Yukphan P."/>
            <person name="Charoenyingcharoen P."/>
            <person name="Tanasupawat S."/>
        </authorList>
    </citation>
    <scope>NUCLEOTIDE SEQUENCE [LARGE SCALE GENOMIC DNA]</scope>
    <source>
        <strain evidence="3 4">KSS8</strain>
    </source>
</reference>
<accession>A0ABT1W6E3</accession>
<feature type="domain" description="DUF4142" evidence="2">
    <location>
        <begin position="34"/>
        <end position="168"/>
    </location>
</feature>
<dbReference type="EMBL" id="JAMSKV010000006">
    <property type="protein sequence ID" value="MCQ8278452.1"/>
    <property type="molecule type" value="Genomic_DNA"/>
</dbReference>
<gene>
    <name evidence="3" type="ORF">NFI95_08295</name>
</gene>
<dbReference type="InterPro" id="IPR012347">
    <property type="entry name" value="Ferritin-like"/>
</dbReference>
<dbReference type="InterPro" id="IPR025419">
    <property type="entry name" value="DUF4142"/>
</dbReference>
<keyword evidence="4" id="KW-1185">Reference proteome</keyword>
<dbReference type="PROSITE" id="PS51257">
    <property type="entry name" value="PROKAR_LIPOPROTEIN"/>
    <property type="match status" value="1"/>
</dbReference>
<evidence type="ECO:0000259" key="2">
    <source>
        <dbReference type="Pfam" id="PF13628"/>
    </source>
</evidence>
<organism evidence="3 4">
    <name type="scientific">Endosaccharibacter trunci</name>
    <dbReference type="NCBI Taxonomy" id="2812733"/>
    <lineage>
        <taxon>Bacteria</taxon>
        <taxon>Pseudomonadati</taxon>
        <taxon>Pseudomonadota</taxon>
        <taxon>Alphaproteobacteria</taxon>
        <taxon>Acetobacterales</taxon>
        <taxon>Acetobacteraceae</taxon>
        <taxon>Endosaccharibacter</taxon>
    </lineage>
</organism>
<name>A0ABT1W6E3_9PROT</name>
<dbReference type="PANTHER" id="PTHR38593">
    <property type="entry name" value="BLR2558 PROTEIN"/>
    <property type="match status" value="1"/>
</dbReference>
<evidence type="ECO:0000313" key="3">
    <source>
        <dbReference type="EMBL" id="MCQ8278452.1"/>
    </source>
</evidence>
<dbReference type="Pfam" id="PF13628">
    <property type="entry name" value="DUF4142"/>
    <property type="match status" value="1"/>
</dbReference>
<sequence length="171" mass="17238">MIRRKHALLLLPLLTVAACAGPAGTESGPTATGDAGFVQTAFQGGMAEELAAGYATSKAMAPATKSFATRMLSDFDNMNAGLRAAATKAGITVPSSASPDQLAAINTLSQQSGAAFDKGYIAAEITRQKALLQAYQTEAASGANPALKTYAAQGVPVLESNLTAAESLSGS</sequence>
<dbReference type="Proteomes" id="UP001524587">
    <property type="component" value="Unassembled WGS sequence"/>
</dbReference>
<dbReference type="PANTHER" id="PTHR38593:SF1">
    <property type="entry name" value="BLR2558 PROTEIN"/>
    <property type="match status" value="1"/>
</dbReference>
<feature type="signal peptide" evidence="1">
    <location>
        <begin position="1"/>
        <end position="20"/>
    </location>
</feature>
<proteinExistence type="predicted"/>
<evidence type="ECO:0000313" key="4">
    <source>
        <dbReference type="Proteomes" id="UP001524587"/>
    </source>
</evidence>